<sequence length="40" mass="4358">MKLILVSISLLIGLIGCAPIQDTYKPLYQASPEKQAIEAK</sequence>
<dbReference type="EMBL" id="FPHF01000040">
    <property type="protein sequence ID" value="SFV57421.1"/>
    <property type="molecule type" value="Genomic_DNA"/>
</dbReference>
<organism evidence="1">
    <name type="scientific">hydrothermal vent metagenome</name>
    <dbReference type="NCBI Taxonomy" id="652676"/>
    <lineage>
        <taxon>unclassified sequences</taxon>
        <taxon>metagenomes</taxon>
        <taxon>ecological metagenomes</taxon>
    </lineage>
</organism>
<proteinExistence type="predicted"/>
<accession>A0A1W1BVD5</accession>
<gene>
    <name evidence="1" type="ORF">MNB_SM-4-302</name>
</gene>
<dbReference type="AlphaFoldDB" id="A0A1W1BVD5"/>
<protein>
    <recommendedName>
        <fullName evidence="2">Lipoprotein</fullName>
    </recommendedName>
</protein>
<evidence type="ECO:0008006" key="2">
    <source>
        <dbReference type="Google" id="ProtNLM"/>
    </source>
</evidence>
<evidence type="ECO:0000313" key="1">
    <source>
        <dbReference type="EMBL" id="SFV57421.1"/>
    </source>
</evidence>
<dbReference type="PROSITE" id="PS51257">
    <property type="entry name" value="PROKAR_LIPOPROTEIN"/>
    <property type="match status" value="1"/>
</dbReference>
<name>A0A1W1BVD5_9ZZZZ</name>
<reference evidence="1" key="1">
    <citation type="submission" date="2016-10" db="EMBL/GenBank/DDBJ databases">
        <authorList>
            <person name="de Groot N.N."/>
        </authorList>
    </citation>
    <scope>NUCLEOTIDE SEQUENCE</scope>
</reference>